<evidence type="ECO:0000313" key="1">
    <source>
        <dbReference type="EMBL" id="RXW13459.1"/>
    </source>
</evidence>
<protein>
    <submittedName>
        <fullName evidence="1">Uncharacterized protein</fullName>
    </submittedName>
</protein>
<accession>A0A4Q2D3A6</accession>
<keyword evidence="2" id="KW-1185">Reference proteome</keyword>
<sequence>MQNIIECPLNFDSLPVEWEKLPLPELYRGSLQAAVAILPSFFNGADAINDEEVVDFTQNGGWQKINNLLPLLQRKGNWFYLILEHWIEPLEKFADHLKVRKPEAAAVISVWAREWENLYQEYGAAIAAANLI</sequence>
<name>A0A4Q2D3A6_9AGAR</name>
<organism evidence="1 2">
    <name type="scientific">Candolleomyces aberdarensis</name>
    <dbReference type="NCBI Taxonomy" id="2316362"/>
    <lineage>
        <taxon>Eukaryota</taxon>
        <taxon>Fungi</taxon>
        <taxon>Dikarya</taxon>
        <taxon>Basidiomycota</taxon>
        <taxon>Agaricomycotina</taxon>
        <taxon>Agaricomycetes</taxon>
        <taxon>Agaricomycetidae</taxon>
        <taxon>Agaricales</taxon>
        <taxon>Agaricineae</taxon>
        <taxon>Psathyrellaceae</taxon>
        <taxon>Candolleomyces</taxon>
    </lineage>
</organism>
<proteinExistence type="predicted"/>
<reference evidence="1 2" key="1">
    <citation type="submission" date="2019-01" db="EMBL/GenBank/DDBJ databases">
        <title>Draft genome sequence of Psathyrella aberdarensis IHI B618.</title>
        <authorList>
            <person name="Buettner E."/>
            <person name="Kellner H."/>
        </authorList>
    </citation>
    <scope>NUCLEOTIDE SEQUENCE [LARGE SCALE GENOMIC DNA]</scope>
    <source>
        <strain evidence="1 2">IHI B618</strain>
    </source>
</reference>
<dbReference type="AlphaFoldDB" id="A0A4Q2D3A6"/>
<dbReference type="EMBL" id="SDEE01000909">
    <property type="protein sequence ID" value="RXW13459.1"/>
    <property type="molecule type" value="Genomic_DNA"/>
</dbReference>
<gene>
    <name evidence="1" type="ORF">EST38_g12393</name>
</gene>
<dbReference type="Proteomes" id="UP000290288">
    <property type="component" value="Unassembled WGS sequence"/>
</dbReference>
<comment type="caution">
    <text evidence="1">The sequence shown here is derived from an EMBL/GenBank/DDBJ whole genome shotgun (WGS) entry which is preliminary data.</text>
</comment>
<evidence type="ECO:0000313" key="2">
    <source>
        <dbReference type="Proteomes" id="UP000290288"/>
    </source>
</evidence>